<protein>
    <recommendedName>
        <fullName evidence="4">Beta-lactamase class A</fullName>
    </recommendedName>
</protein>
<evidence type="ECO:0000313" key="3">
    <source>
        <dbReference type="Proteomes" id="UP000239203"/>
    </source>
</evidence>
<reference evidence="2 3" key="1">
    <citation type="submission" date="2018-02" db="EMBL/GenBank/DDBJ databases">
        <title>Genomic Encyclopedia of Archaeal and Bacterial Type Strains, Phase II (KMG-II): from individual species to whole genera.</title>
        <authorList>
            <person name="Goeker M."/>
        </authorList>
    </citation>
    <scope>NUCLEOTIDE SEQUENCE [LARGE SCALE GENOMIC DNA]</scope>
    <source>
        <strain evidence="2 3">YU 961-1</strain>
    </source>
</reference>
<evidence type="ECO:0000256" key="1">
    <source>
        <dbReference type="SAM" id="SignalP"/>
    </source>
</evidence>
<keyword evidence="1" id="KW-0732">Signal</keyword>
<dbReference type="AlphaFoldDB" id="A0A2S6GUT0"/>
<accession>A0A2S6GUT0</accession>
<gene>
    <name evidence="2" type="ORF">CLV40_104191</name>
</gene>
<dbReference type="InterPro" id="IPR012338">
    <property type="entry name" value="Beta-lactam/transpept-like"/>
</dbReference>
<comment type="caution">
    <text evidence="2">The sequence shown here is derived from an EMBL/GenBank/DDBJ whole genome shotgun (WGS) entry which is preliminary data.</text>
</comment>
<dbReference type="OrthoDB" id="4981298at2"/>
<dbReference type="SUPFAM" id="SSF56601">
    <property type="entry name" value="beta-lactamase/transpeptidase-like"/>
    <property type="match status" value="1"/>
</dbReference>
<sequence length="282" mass="29179">MRWRWPRLAVLLLPFVIAGSAMPMTCTGSAAAAAPPTPLARPLVPPSATPAGLDSAAVAAEVVGAVHRQSARAEVGLLVWDRASDSLLVSVDADRRLRSASLVKLLIAVRVAGEPGTGSRVTRMLRASDDAAASALWGLHGGDRLPELTGPVLGLEGLAAPDVPGYWGDTLLSPNDILATYRYFLRSAPELVDPMRAAPRVAADGFDQHFGIPSAFAGPWAVKQAWGSGNGYVAVHTTGVLGAGDRYVVLLMTNHPSSVSFSRAIASVTAGAKALAAVLPLA</sequence>
<name>A0A2S6GUT0_9PSEU</name>
<evidence type="ECO:0000313" key="2">
    <source>
        <dbReference type="EMBL" id="PPK68947.1"/>
    </source>
</evidence>
<organism evidence="2 3">
    <name type="scientific">Actinokineospora auranticolor</name>
    <dbReference type="NCBI Taxonomy" id="155976"/>
    <lineage>
        <taxon>Bacteria</taxon>
        <taxon>Bacillati</taxon>
        <taxon>Actinomycetota</taxon>
        <taxon>Actinomycetes</taxon>
        <taxon>Pseudonocardiales</taxon>
        <taxon>Pseudonocardiaceae</taxon>
        <taxon>Actinokineospora</taxon>
    </lineage>
</organism>
<dbReference type="EMBL" id="PTIX01000004">
    <property type="protein sequence ID" value="PPK68947.1"/>
    <property type="molecule type" value="Genomic_DNA"/>
</dbReference>
<dbReference type="Proteomes" id="UP000239203">
    <property type="component" value="Unassembled WGS sequence"/>
</dbReference>
<proteinExistence type="predicted"/>
<evidence type="ECO:0008006" key="4">
    <source>
        <dbReference type="Google" id="ProtNLM"/>
    </source>
</evidence>
<keyword evidence="3" id="KW-1185">Reference proteome</keyword>
<dbReference type="Gene3D" id="3.40.710.10">
    <property type="entry name" value="DD-peptidase/beta-lactamase superfamily"/>
    <property type="match status" value="1"/>
</dbReference>
<dbReference type="RefSeq" id="WP_104478489.1">
    <property type="nucleotide sequence ID" value="NZ_CP154825.1"/>
</dbReference>
<feature type="chain" id="PRO_5038836753" description="Beta-lactamase class A" evidence="1">
    <location>
        <begin position="24"/>
        <end position="282"/>
    </location>
</feature>
<feature type="signal peptide" evidence="1">
    <location>
        <begin position="1"/>
        <end position="23"/>
    </location>
</feature>